<gene>
    <name evidence="2" type="ORF">J3R75_002576</name>
</gene>
<keyword evidence="3" id="KW-1185">Reference proteome</keyword>
<dbReference type="PANTHER" id="PTHR42663:SF6">
    <property type="entry name" value="HYDROLASE C777.06C-RELATED"/>
    <property type="match status" value="1"/>
</dbReference>
<dbReference type="CDD" id="cd16279">
    <property type="entry name" value="metallo-hydrolase-like_MBL-fold"/>
    <property type="match status" value="1"/>
</dbReference>
<dbReference type="Gene3D" id="3.60.15.10">
    <property type="entry name" value="Ribonuclease Z/Hydroxyacylglutathione hydrolase-like"/>
    <property type="match status" value="1"/>
</dbReference>
<reference evidence="2" key="1">
    <citation type="submission" date="2023-07" db="EMBL/GenBank/DDBJ databases">
        <title>Genomic Encyclopedia of Type Strains, Phase IV (KMG-IV): sequencing the most valuable type-strain genomes for metagenomic binning, comparative biology and taxonomic classification.</title>
        <authorList>
            <person name="Goeker M."/>
        </authorList>
    </citation>
    <scope>NUCLEOTIDE SEQUENCE</scope>
    <source>
        <strain evidence="2">DSM 24202</strain>
    </source>
</reference>
<dbReference type="SMART" id="SM00849">
    <property type="entry name" value="Lactamase_B"/>
    <property type="match status" value="1"/>
</dbReference>
<dbReference type="Proteomes" id="UP001238163">
    <property type="component" value="Unassembled WGS sequence"/>
</dbReference>
<sequence>MDFTLTLLGTGTSHGVPMIGCDCPVCHSTDPRDRHLRAAAWVHTDDTSVLIDVGPDLREQVIRQHVMRVDAVFLTHTHADHLHGIDDLRGFTRLCRQALPLYARKHDTDFIRNHFDYIFNDHDFKHGWFIPRIELRDLDGQDLIRVGALPIQPIPLVHGHGHAMGYRIGNVAYLTDCSAIPESSYPLLQGLDAMVIDGLRWTPHYTHLCFEQAIAEAKRLQVPKTYLTHLTHDIAYAENQAKLPPGVFLAYDGLDITGTL</sequence>
<dbReference type="RefSeq" id="WP_307262020.1">
    <property type="nucleotide sequence ID" value="NZ_JAUSVL010000001.1"/>
</dbReference>
<dbReference type="SUPFAM" id="SSF56281">
    <property type="entry name" value="Metallo-hydrolase/oxidoreductase"/>
    <property type="match status" value="1"/>
</dbReference>
<protein>
    <submittedName>
        <fullName evidence="2">Phosphoribosyl 1,2-cyclic phosphate phosphodiesterase</fullName>
        <ecNumber evidence="2">3.1.4.55</ecNumber>
    </submittedName>
</protein>
<feature type="domain" description="Metallo-beta-lactamase" evidence="1">
    <location>
        <begin position="36"/>
        <end position="229"/>
    </location>
</feature>
<proteinExistence type="predicted"/>
<name>A0AAE4ANN9_9BACT</name>
<accession>A0AAE4ANN9</accession>
<dbReference type="InterPro" id="IPR001279">
    <property type="entry name" value="Metallo-B-lactamas"/>
</dbReference>
<evidence type="ECO:0000313" key="3">
    <source>
        <dbReference type="Proteomes" id="UP001238163"/>
    </source>
</evidence>
<dbReference type="EMBL" id="JAUSVL010000001">
    <property type="protein sequence ID" value="MDQ0290469.1"/>
    <property type="molecule type" value="Genomic_DNA"/>
</dbReference>
<dbReference type="Pfam" id="PF12706">
    <property type="entry name" value="Lactamase_B_2"/>
    <property type="match status" value="1"/>
</dbReference>
<dbReference type="PANTHER" id="PTHR42663">
    <property type="entry name" value="HYDROLASE C777.06C-RELATED-RELATED"/>
    <property type="match status" value="1"/>
</dbReference>
<dbReference type="EC" id="3.1.4.55" evidence="2"/>
<keyword evidence="2" id="KW-0378">Hydrolase</keyword>
<evidence type="ECO:0000313" key="2">
    <source>
        <dbReference type="EMBL" id="MDQ0290469.1"/>
    </source>
</evidence>
<dbReference type="InterPro" id="IPR036866">
    <property type="entry name" value="RibonucZ/Hydroxyglut_hydro"/>
</dbReference>
<dbReference type="AlphaFoldDB" id="A0AAE4ANN9"/>
<evidence type="ECO:0000259" key="1">
    <source>
        <dbReference type="SMART" id="SM00849"/>
    </source>
</evidence>
<organism evidence="2 3">
    <name type="scientific">Oligosphaera ethanolica</name>
    <dbReference type="NCBI Taxonomy" id="760260"/>
    <lineage>
        <taxon>Bacteria</taxon>
        <taxon>Pseudomonadati</taxon>
        <taxon>Lentisphaerota</taxon>
        <taxon>Oligosphaeria</taxon>
        <taxon>Oligosphaerales</taxon>
        <taxon>Oligosphaeraceae</taxon>
        <taxon>Oligosphaera</taxon>
    </lineage>
</organism>
<comment type="caution">
    <text evidence="2">The sequence shown here is derived from an EMBL/GenBank/DDBJ whole genome shotgun (WGS) entry which is preliminary data.</text>
</comment>
<dbReference type="GO" id="GO:0103043">
    <property type="term" value="F:phosphoribosyl 1,2-cyclic phosphate phosphodiesterase activity"/>
    <property type="evidence" value="ECO:0007669"/>
    <property type="project" value="UniProtKB-EC"/>
</dbReference>